<dbReference type="AlphaFoldDB" id="A0A914YH93"/>
<evidence type="ECO:0000313" key="1">
    <source>
        <dbReference type="Proteomes" id="UP000887577"/>
    </source>
</evidence>
<evidence type="ECO:0000313" key="2">
    <source>
        <dbReference type="WBParaSite" id="PSU_v2.g18836.t1"/>
    </source>
</evidence>
<proteinExistence type="predicted"/>
<name>A0A914YH93_9BILA</name>
<accession>A0A914YH93</accession>
<sequence>MLPNMHFCLQCENVAEKNKVLELFQQFLYQESEEDKFVKEFLNYEFANTENLNDIEEEFDDDHSLFPKTGGIVFPLSSGKKRFTYHVGCGLTTEVLESWYRKNLHQNPPPHWRDHPKAKIVRQGYIEGDPIEESRGEVKYKYKKQREYDPFPLCRPPDYVPRRYEDYI</sequence>
<protein>
    <submittedName>
        <fullName evidence="2">Uncharacterized protein</fullName>
    </submittedName>
</protein>
<organism evidence="1 2">
    <name type="scientific">Panagrolaimus superbus</name>
    <dbReference type="NCBI Taxonomy" id="310955"/>
    <lineage>
        <taxon>Eukaryota</taxon>
        <taxon>Metazoa</taxon>
        <taxon>Ecdysozoa</taxon>
        <taxon>Nematoda</taxon>
        <taxon>Chromadorea</taxon>
        <taxon>Rhabditida</taxon>
        <taxon>Tylenchina</taxon>
        <taxon>Panagrolaimomorpha</taxon>
        <taxon>Panagrolaimoidea</taxon>
        <taxon>Panagrolaimidae</taxon>
        <taxon>Panagrolaimus</taxon>
    </lineage>
</organism>
<dbReference type="Proteomes" id="UP000887577">
    <property type="component" value="Unplaced"/>
</dbReference>
<reference evidence="2" key="1">
    <citation type="submission" date="2022-11" db="UniProtKB">
        <authorList>
            <consortium name="WormBaseParasite"/>
        </authorList>
    </citation>
    <scope>IDENTIFICATION</scope>
</reference>
<dbReference type="WBParaSite" id="PSU_v2.g18836.t1">
    <property type="protein sequence ID" value="PSU_v2.g18836.t1"/>
    <property type="gene ID" value="PSU_v2.g18836"/>
</dbReference>
<keyword evidence="1" id="KW-1185">Reference proteome</keyword>